<comment type="similarity">
    <text evidence="1">In the C-terminal section; belongs to the class-I pyridoxal-phosphate-dependent aminotransferase family.</text>
</comment>
<dbReference type="GO" id="GO:0003700">
    <property type="term" value="F:DNA-binding transcription factor activity"/>
    <property type="evidence" value="ECO:0007669"/>
    <property type="project" value="InterPro"/>
</dbReference>
<dbReference type="InterPro" id="IPR051446">
    <property type="entry name" value="HTH_trans_reg/aminotransferase"/>
</dbReference>
<dbReference type="InterPro" id="IPR036390">
    <property type="entry name" value="WH_DNA-bd_sf"/>
</dbReference>
<dbReference type="InterPro" id="IPR004839">
    <property type="entry name" value="Aminotransferase_I/II_large"/>
</dbReference>
<protein>
    <submittedName>
        <fullName evidence="7">PLP-dependent aminotransferase family protein</fullName>
    </submittedName>
</protein>
<dbReference type="PROSITE" id="PS50949">
    <property type="entry name" value="HTH_GNTR"/>
    <property type="match status" value="1"/>
</dbReference>
<name>A0A4Z0H791_9ACTN</name>
<dbReference type="CDD" id="cd07377">
    <property type="entry name" value="WHTH_GntR"/>
    <property type="match status" value="1"/>
</dbReference>
<comment type="caution">
    <text evidence="7">The sequence shown here is derived from an EMBL/GenBank/DDBJ whole genome shotgun (WGS) entry which is preliminary data.</text>
</comment>
<dbReference type="InterPro" id="IPR015424">
    <property type="entry name" value="PyrdxlP-dep_Trfase"/>
</dbReference>
<evidence type="ECO:0000313" key="7">
    <source>
        <dbReference type="EMBL" id="TGB09372.1"/>
    </source>
</evidence>
<reference evidence="7 8" key="1">
    <citation type="submission" date="2019-03" db="EMBL/GenBank/DDBJ databases">
        <authorList>
            <person name="Gonzalez-Pimentel J.L."/>
        </authorList>
    </citation>
    <scope>NUCLEOTIDE SEQUENCE [LARGE SCALE GENOMIC DNA]</scope>
    <source>
        <strain evidence="7 8">JCM 31289</strain>
    </source>
</reference>
<dbReference type="OrthoDB" id="594134at2"/>
<dbReference type="Gene3D" id="3.40.640.10">
    <property type="entry name" value="Type I PLP-dependent aspartate aminotransferase-like (Major domain)"/>
    <property type="match status" value="1"/>
</dbReference>
<dbReference type="GO" id="GO:0003677">
    <property type="term" value="F:DNA binding"/>
    <property type="evidence" value="ECO:0007669"/>
    <property type="project" value="UniProtKB-KW"/>
</dbReference>
<dbReference type="Pfam" id="PF00155">
    <property type="entry name" value="Aminotran_1_2"/>
    <property type="match status" value="1"/>
</dbReference>
<feature type="domain" description="HTH gntR-type" evidence="6">
    <location>
        <begin position="22"/>
        <end position="90"/>
    </location>
</feature>
<proteinExistence type="inferred from homology"/>
<keyword evidence="5" id="KW-0804">Transcription</keyword>
<dbReference type="SMART" id="SM00345">
    <property type="entry name" value="HTH_GNTR"/>
    <property type="match status" value="1"/>
</dbReference>
<dbReference type="PRINTS" id="PR00035">
    <property type="entry name" value="HTHGNTR"/>
</dbReference>
<dbReference type="InterPro" id="IPR015421">
    <property type="entry name" value="PyrdxlP-dep_Trfase_major"/>
</dbReference>
<keyword evidence="4" id="KW-0238">DNA-binding</keyword>
<dbReference type="Pfam" id="PF00392">
    <property type="entry name" value="GntR"/>
    <property type="match status" value="1"/>
</dbReference>
<dbReference type="EMBL" id="SRID01000105">
    <property type="protein sequence ID" value="TGB09372.1"/>
    <property type="molecule type" value="Genomic_DNA"/>
</dbReference>
<dbReference type="Proteomes" id="UP000297948">
    <property type="component" value="Unassembled WGS sequence"/>
</dbReference>
<organism evidence="7 8">
    <name type="scientific">Streptomyces palmae</name>
    <dbReference type="NCBI Taxonomy" id="1701085"/>
    <lineage>
        <taxon>Bacteria</taxon>
        <taxon>Bacillati</taxon>
        <taxon>Actinomycetota</taxon>
        <taxon>Actinomycetes</taxon>
        <taxon>Kitasatosporales</taxon>
        <taxon>Streptomycetaceae</taxon>
        <taxon>Streptomyces</taxon>
    </lineage>
</organism>
<keyword evidence="7" id="KW-0032">Aminotransferase</keyword>
<keyword evidence="8" id="KW-1185">Reference proteome</keyword>
<dbReference type="GO" id="GO:0030170">
    <property type="term" value="F:pyridoxal phosphate binding"/>
    <property type="evidence" value="ECO:0007669"/>
    <property type="project" value="InterPro"/>
</dbReference>
<gene>
    <name evidence="7" type="ORF">E4099_13850</name>
</gene>
<evidence type="ECO:0000256" key="5">
    <source>
        <dbReference type="ARBA" id="ARBA00023163"/>
    </source>
</evidence>
<keyword evidence="3" id="KW-0805">Transcription regulation</keyword>
<keyword evidence="2" id="KW-0663">Pyridoxal phosphate</keyword>
<dbReference type="Gene3D" id="1.10.10.10">
    <property type="entry name" value="Winged helix-like DNA-binding domain superfamily/Winged helix DNA-binding domain"/>
    <property type="match status" value="1"/>
</dbReference>
<evidence type="ECO:0000256" key="3">
    <source>
        <dbReference type="ARBA" id="ARBA00023015"/>
    </source>
</evidence>
<dbReference type="AlphaFoldDB" id="A0A4Z0H791"/>
<keyword evidence="7" id="KW-0808">Transferase</keyword>
<dbReference type="InterPro" id="IPR000524">
    <property type="entry name" value="Tscrpt_reg_HTH_GntR"/>
</dbReference>
<evidence type="ECO:0000313" key="8">
    <source>
        <dbReference type="Proteomes" id="UP000297948"/>
    </source>
</evidence>
<evidence type="ECO:0000259" key="6">
    <source>
        <dbReference type="PROSITE" id="PS50949"/>
    </source>
</evidence>
<dbReference type="SUPFAM" id="SSF46785">
    <property type="entry name" value="Winged helix' DNA-binding domain"/>
    <property type="match status" value="1"/>
</dbReference>
<dbReference type="PANTHER" id="PTHR46577:SF1">
    <property type="entry name" value="HTH-TYPE TRANSCRIPTIONAL REGULATORY PROTEIN GABR"/>
    <property type="match status" value="1"/>
</dbReference>
<sequence>MPVQWSGFSPELLLVIDRDSGEQLRAQLERQIRDAIRTGRLTAGERLPSSRELARGLELSRGLVQECYAQLQAEGYLVARTGSATRVAACANVPAAGAPLAQDRPRLIADFRWGVPDLGSFPLADWLWALREAGRAMPTSAFDYGDPRGSARLREVLAGYLRRVRAAAADPERMVICSGYAQGLALTLDALARHGVRTLAYEDPGAPATTTAAAARAGLSAVPVPVDAHGIDVRALEATDARAVVLTPAHQWPTGVVLAPERRQELIEWAVRRDAVLIEDDYDAEFRYDREPVGAVQGLAADRVVAIGTVSKSLAPALRIGWLLSPPALTAELVRNKQLSDRGSPTLDQLALARLIESGRYDRHLRRMRTTYAARRGALLAALAEHAPGVRVTGLAAGFHAVAHLPGAIGEQALVAAARARGVGLYGMSGCRSTRSTTPTRLLLGFGDVGERAITAGIAAVGDLLASSPQPLP</sequence>
<dbReference type="PANTHER" id="PTHR46577">
    <property type="entry name" value="HTH-TYPE TRANSCRIPTIONAL REGULATORY PROTEIN GABR"/>
    <property type="match status" value="1"/>
</dbReference>
<dbReference type="CDD" id="cd00609">
    <property type="entry name" value="AAT_like"/>
    <property type="match status" value="1"/>
</dbReference>
<dbReference type="InterPro" id="IPR036388">
    <property type="entry name" value="WH-like_DNA-bd_sf"/>
</dbReference>
<dbReference type="GO" id="GO:0008483">
    <property type="term" value="F:transaminase activity"/>
    <property type="evidence" value="ECO:0007669"/>
    <property type="project" value="UniProtKB-KW"/>
</dbReference>
<evidence type="ECO:0000256" key="4">
    <source>
        <dbReference type="ARBA" id="ARBA00023125"/>
    </source>
</evidence>
<evidence type="ECO:0000256" key="1">
    <source>
        <dbReference type="ARBA" id="ARBA00005384"/>
    </source>
</evidence>
<dbReference type="SUPFAM" id="SSF53383">
    <property type="entry name" value="PLP-dependent transferases"/>
    <property type="match status" value="1"/>
</dbReference>
<evidence type="ECO:0000256" key="2">
    <source>
        <dbReference type="ARBA" id="ARBA00022898"/>
    </source>
</evidence>
<accession>A0A4Z0H791</accession>
<dbReference type="RefSeq" id="WP_135339338.1">
    <property type="nucleotide sequence ID" value="NZ_JBHLTX010000013.1"/>
</dbReference>